<reference evidence="2 3" key="1">
    <citation type="submission" date="2018-04" db="EMBL/GenBank/DDBJ databases">
        <title>Sphingobacterium sp. M46 Genome.</title>
        <authorList>
            <person name="Cheng J."/>
            <person name="Li Y."/>
        </authorList>
    </citation>
    <scope>NUCLEOTIDE SEQUENCE [LARGE SCALE GENOMIC DNA]</scope>
    <source>
        <strain evidence="2 3">M46</strain>
    </source>
</reference>
<dbReference type="Pfam" id="PF03956">
    <property type="entry name" value="Lys_export"/>
    <property type="match status" value="1"/>
</dbReference>
<feature type="transmembrane region" description="Helical" evidence="1">
    <location>
        <begin position="59"/>
        <end position="82"/>
    </location>
</feature>
<evidence type="ECO:0000256" key="1">
    <source>
        <dbReference type="SAM" id="Phobius"/>
    </source>
</evidence>
<keyword evidence="1" id="KW-0472">Membrane</keyword>
<dbReference type="InterPro" id="IPR005642">
    <property type="entry name" value="LysO"/>
</dbReference>
<evidence type="ECO:0000313" key="2">
    <source>
        <dbReference type="EMBL" id="PUV21370.1"/>
    </source>
</evidence>
<dbReference type="GO" id="GO:0015661">
    <property type="term" value="F:L-lysine efflux transmembrane transporter activity"/>
    <property type="evidence" value="ECO:0007669"/>
    <property type="project" value="InterPro"/>
</dbReference>
<accession>A0A363NKZ8</accession>
<keyword evidence="1" id="KW-0812">Transmembrane</keyword>
<keyword evidence="1" id="KW-1133">Transmembrane helix</keyword>
<comment type="caution">
    <text evidence="2">The sequence shown here is derived from an EMBL/GenBank/DDBJ whole genome shotgun (WGS) entry which is preliminary data.</text>
</comment>
<feature type="transmembrane region" description="Helical" evidence="1">
    <location>
        <begin position="29"/>
        <end position="47"/>
    </location>
</feature>
<organism evidence="2 3">
    <name type="scientific">Sphingobacterium athyrii</name>
    <dbReference type="NCBI Taxonomy" id="2152717"/>
    <lineage>
        <taxon>Bacteria</taxon>
        <taxon>Pseudomonadati</taxon>
        <taxon>Bacteroidota</taxon>
        <taxon>Sphingobacteriia</taxon>
        <taxon>Sphingobacteriales</taxon>
        <taxon>Sphingobacteriaceae</taxon>
        <taxon>Sphingobacterium</taxon>
    </lineage>
</organism>
<evidence type="ECO:0000313" key="3">
    <source>
        <dbReference type="Proteomes" id="UP000250831"/>
    </source>
</evidence>
<dbReference type="Proteomes" id="UP000250831">
    <property type="component" value="Unassembled WGS sequence"/>
</dbReference>
<keyword evidence="3" id="KW-1185">Reference proteome</keyword>
<protein>
    <submittedName>
        <fullName evidence="2">DUF340 domain-containing protein</fullName>
    </submittedName>
</protein>
<proteinExistence type="predicted"/>
<dbReference type="EMBL" id="QCXX01000010">
    <property type="protein sequence ID" value="PUV21370.1"/>
    <property type="molecule type" value="Genomic_DNA"/>
</dbReference>
<dbReference type="OrthoDB" id="711065at2"/>
<sequence>MFTVFFIMLLGVGIGIGLRSFPILKHTGILVRLVIFVLLFLLGREVGQNPKIVDNLDTLGLQAILITLAGVAGSVLCSWLIYRLFFSKHER</sequence>
<name>A0A363NKZ8_9SPHI</name>
<feature type="transmembrane region" description="Helical" evidence="1">
    <location>
        <begin position="6"/>
        <end position="22"/>
    </location>
</feature>
<dbReference type="AlphaFoldDB" id="A0A363NKZ8"/>
<gene>
    <name evidence="2" type="ORF">DCO56_26500</name>
</gene>